<dbReference type="InterPro" id="IPR011707">
    <property type="entry name" value="Cu-oxidase-like_N"/>
</dbReference>
<dbReference type="PANTHER" id="PTHR11709:SF520">
    <property type="entry name" value="LACCASE"/>
    <property type="match status" value="1"/>
</dbReference>
<proteinExistence type="inferred from homology"/>
<comment type="cofactor">
    <cofactor evidence="2">
        <name>Cu cation</name>
        <dbReference type="ChEBI" id="CHEBI:23378"/>
    </cofactor>
</comment>
<name>A0ABR0TZY2_REHGL</name>
<keyword evidence="18" id="KW-1185">Reference proteome</keyword>
<keyword evidence="12" id="KW-0325">Glycoprotein</keyword>
<evidence type="ECO:0000256" key="1">
    <source>
        <dbReference type="ARBA" id="ARBA00000349"/>
    </source>
</evidence>
<protein>
    <recommendedName>
        <fullName evidence="5">laccase</fullName>
        <ecNumber evidence="5">1.10.3.2</ecNumber>
    </recommendedName>
</protein>
<comment type="similarity">
    <text evidence="4">Belongs to the multicopper oxidase family.</text>
</comment>
<evidence type="ECO:0000256" key="7">
    <source>
        <dbReference type="ARBA" id="ARBA00022525"/>
    </source>
</evidence>
<dbReference type="InterPro" id="IPR008972">
    <property type="entry name" value="Cupredoxin"/>
</dbReference>
<evidence type="ECO:0000256" key="10">
    <source>
        <dbReference type="ARBA" id="ARBA00023002"/>
    </source>
</evidence>
<evidence type="ECO:0000256" key="11">
    <source>
        <dbReference type="ARBA" id="ARBA00023008"/>
    </source>
</evidence>
<reference evidence="17 18" key="1">
    <citation type="journal article" date="2021" name="Comput. Struct. Biotechnol. J.">
        <title>De novo genome assembly of the potent medicinal plant Rehmannia glutinosa using nanopore technology.</title>
        <authorList>
            <person name="Ma L."/>
            <person name="Dong C."/>
            <person name="Song C."/>
            <person name="Wang X."/>
            <person name="Zheng X."/>
            <person name="Niu Y."/>
            <person name="Chen S."/>
            <person name="Feng W."/>
        </authorList>
    </citation>
    <scope>NUCLEOTIDE SEQUENCE [LARGE SCALE GENOMIC DNA]</scope>
    <source>
        <strain evidence="17">DH-2019</strain>
    </source>
</reference>
<dbReference type="InterPro" id="IPR033138">
    <property type="entry name" value="Cu_oxidase_CS"/>
</dbReference>
<dbReference type="PROSITE" id="PS00079">
    <property type="entry name" value="MULTICOPPER_OXIDASE1"/>
    <property type="match status" value="1"/>
</dbReference>
<dbReference type="InterPro" id="IPR011706">
    <property type="entry name" value="Cu-oxidase_C"/>
</dbReference>
<comment type="subcellular location">
    <subcellularLocation>
        <location evidence="3">Secreted</location>
        <location evidence="3">Extracellular space</location>
        <location evidence="3">Apoplast</location>
    </subcellularLocation>
</comment>
<dbReference type="PANTHER" id="PTHR11709">
    <property type="entry name" value="MULTI-COPPER OXIDASE"/>
    <property type="match status" value="1"/>
</dbReference>
<feature type="domain" description="Plastocyanin-like" evidence="15">
    <location>
        <begin position="430"/>
        <end position="562"/>
    </location>
</feature>
<dbReference type="SUPFAM" id="SSF49503">
    <property type="entry name" value="Cupredoxins"/>
    <property type="match status" value="3"/>
</dbReference>
<evidence type="ECO:0000256" key="6">
    <source>
        <dbReference type="ARBA" id="ARBA00022523"/>
    </source>
</evidence>
<keyword evidence="8" id="KW-0479">Metal-binding</keyword>
<comment type="catalytic activity">
    <reaction evidence="1">
        <text>4 hydroquinone + O2 = 4 benzosemiquinone + 2 H2O</text>
        <dbReference type="Rhea" id="RHEA:11276"/>
        <dbReference type="ChEBI" id="CHEBI:15377"/>
        <dbReference type="ChEBI" id="CHEBI:15379"/>
        <dbReference type="ChEBI" id="CHEBI:17594"/>
        <dbReference type="ChEBI" id="CHEBI:17977"/>
        <dbReference type="EC" id="1.10.3.2"/>
    </reaction>
</comment>
<dbReference type="InterPro" id="IPR045087">
    <property type="entry name" value="Cu-oxidase_fam"/>
</dbReference>
<dbReference type="Pfam" id="PF07732">
    <property type="entry name" value="Cu-oxidase_3"/>
    <property type="match status" value="1"/>
</dbReference>
<evidence type="ECO:0000259" key="15">
    <source>
        <dbReference type="Pfam" id="PF07731"/>
    </source>
</evidence>
<evidence type="ECO:0000256" key="13">
    <source>
        <dbReference type="ARBA" id="ARBA00023185"/>
    </source>
</evidence>
<evidence type="ECO:0000256" key="2">
    <source>
        <dbReference type="ARBA" id="ARBA00001935"/>
    </source>
</evidence>
<evidence type="ECO:0000313" key="17">
    <source>
        <dbReference type="EMBL" id="KAK6115435.1"/>
    </source>
</evidence>
<dbReference type="EC" id="1.10.3.2" evidence="5"/>
<dbReference type="InterPro" id="IPR034285">
    <property type="entry name" value="CuRO_2_LCC"/>
</dbReference>
<evidence type="ECO:0000256" key="12">
    <source>
        <dbReference type="ARBA" id="ARBA00023180"/>
    </source>
</evidence>
<dbReference type="EMBL" id="JABTTQ020003506">
    <property type="protein sequence ID" value="KAK6115435.1"/>
    <property type="molecule type" value="Genomic_DNA"/>
</dbReference>
<comment type="caution">
    <text evidence="17">The sequence shown here is derived from an EMBL/GenBank/DDBJ whole genome shotgun (WGS) entry which is preliminary data.</text>
</comment>
<evidence type="ECO:0000256" key="9">
    <source>
        <dbReference type="ARBA" id="ARBA00022737"/>
    </source>
</evidence>
<dbReference type="Pfam" id="PF07731">
    <property type="entry name" value="Cu-oxidase_2"/>
    <property type="match status" value="1"/>
</dbReference>
<keyword evidence="11" id="KW-0186">Copper</keyword>
<organism evidence="17 18">
    <name type="scientific">Rehmannia glutinosa</name>
    <name type="common">Chinese foxglove</name>
    <dbReference type="NCBI Taxonomy" id="99300"/>
    <lineage>
        <taxon>Eukaryota</taxon>
        <taxon>Viridiplantae</taxon>
        <taxon>Streptophyta</taxon>
        <taxon>Embryophyta</taxon>
        <taxon>Tracheophyta</taxon>
        <taxon>Spermatophyta</taxon>
        <taxon>Magnoliopsida</taxon>
        <taxon>eudicotyledons</taxon>
        <taxon>Gunneridae</taxon>
        <taxon>Pentapetalae</taxon>
        <taxon>asterids</taxon>
        <taxon>lamiids</taxon>
        <taxon>Lamiales</taxon>
        <taxon>Orobanchaceae</taxon>
        <taxon>Rehmannieae</taxon>
        <taxon>Rehmannia</taxon>
    </lineage>
</organism>
<accession>A0ABR0TZY2</accession>
<dbReference type="CDD" id="cd13849">
    <property type="entry name" value="CuRO_1_LCC_plant"/>
    <property type="match status" value="1"/>
</dbReference>
<dbReference type="Gene3D" id="2.60.40.420">
    <property type="entry name" value="Cupredoxins - blue copper proteins"/>
    <property type="match status" value="3"/>
</dbReference>
<dbReference type="InterPro" id="IPR002355">
    <property type="entry name" value="Cu_oxidase_Cu_BS"/>
</dbReference>
<evidence type="ECO:0000259" key="16">
    <source>
        <dbReference type="Pfam" id="PF07732"/>
    </source>
</evidence>
<keyword evidence="10" id="KW-0560">Oxidoreductase</keyword>
<dbReference type="InterPro" id="IPR001117">
    <property type="entry name" value="Cu-oxidase_2nd"/>
</dbReference>
<dbReference type="CDD" id="cd13897">
    <property type="entry name" value="CuRO_3_LCC_plant"/>
    <property type="match status" value="1"/>
</dbReference>
<evidence type="ECO:0000259" key="14">
    <source>
        <dbReference type="Pfam" id="PF00394"/>
    </source>
</evidence>
<feature type="domain" description="Plastocyanin-like" evidence="14">
    <location>
        <begin position="192"/>
        <end position="359"/>
    </location>
</feature>
<evidence type="ECO:0000313" key="18">
    <source>
        <dbReference type="Proteomes" id="UP001318860"/>
    </source>
</evidence>
<keyword evidence="13" id="KW-0439">Lignin degradation</keyword>
<evidence type="ECO:0000256" key="5">
    <source>
        <dbReference type="ARBA" id="ARBA00012297"/>
    </source>
</evidence>
<dbReference type="InterPro" id="IPR034288">
    <property type="entry name" value="CuRO_1_LCC"/>
</dbReference>
<keyword evidence="9" id="KW-0677">Repeat</keyword>
<dbReference type="CDD" id="cd13875">
    <property type="entry name" value="CuRO_2_LCC_plant"/>
    <property type="match status" value="1"/>
</dbReference>
<evidence type="ECO:0000256" key="3">
    <source>
        <dbReference type="ARBA" id="ARBA00004271"/>
    </source>
</evidence>
<dbReference type="InterPro" id="IPR034289">
    <property type="entry name" value="CuRO_3_LCC"/>
</dbReference>
<dbReference type="PROSITE" id="PS00080">
    <property type="entry name" value="MULTICOPPER_OXIDASE2"/>
    <property type="match status" value="1"/>
</dbReference>
<keyword evidence="6" id="KW-0052">Apoplast</keyword>
<gene>
    <name evidence="17" type="ORF">DH2020_007704</name>
</gene>
<dbReference type="Proteomes" id="UP001318860">
    <property type="component" value="Unassembled WGS sequence"/>
</dbReference>
<evidence type="ECO:0000256" key="4">
    <source>
        <dbReference type="ARBA" id="ARBA00010609"/>
    </source>
</evidence>
<feature type="domain" description="Plastocyanin-like" evidence="16">
    <location>
        <begin position="66"/>
        <end position="179"/>
    </location>
</feature>
<keyword evidence="7" id="KW-0964">Secreted</keyword>
<evidence type="ECO:0000256" key="8">
    <source>
        <dbReference type="ARBA" id="ARBA00022723"/>
    </source>
</evidence>
<sequence length="580" mass="65475">MSTLPSFINEMCALSFSIEEIIENRTTTGRKCNVNVDLLVELLLLGDGELSFWRRRWRAELLEEEVKEASYKRLCEKKTILTVNGKFPGPTLKVHKGETIIVDVLNKGKYNITIHWHGVKQPRNPWTDGPEYITQCPIQPGSKFSQSVIFSKEEGTLWWHAHSDWSRATVHGAIIVYPKRGTSYPFPKPRAEVPIILGEWWREDIMKVMEDFVASGGQPRDSDAYTINGQPGDLYPCSNRKNEMDNFRSQANISRFTDTFKMKVKQGQTYLLRIVNADLNEILFFGVAKHNLTVVGTDASYSKPLTRDYIVISPGQTMDCLLQANQEPNRYYMAAKPYVSGDGVNFDNTTTTGIVQYSGCYAPSSSSPDLPILPNYNDTSAALNFSFSIRSLNTKSYPSVVPLQINERIISTISVNTFPCPPGVFGKQFPSFPPLVFNYTADVFPFELQIPRRGTQAKIVKYNSNLEMVLQGTNLAAGIDHPMHLHGFDFYIVGWGLGNFDQQKDPLNYNLIDPQVRNTVIVPKNGWAAIRFKADNPGVWFMHCHFERHLSWGMVTVFIVGSGKGPTERVLPPPHDMPPC</sequence>
<dbReference type="Pfam" id="PF00394">
    <property type="entry name" value="Cu-oxidase"/>
    <property type="match status" value="1"/>
</dbReference>